<comment type="caution">
    <text evidence="1">The sequence shown here is derived from an EMBL/GenBank/DDBJ whole genome shotgun (WGS) entry which is preliminary data.</text>
</comment>
<dbReference type="EMBL" id="LAZR01000034">
    <property type="protein sequence ID" value="KKO01713.1"/>
    <property type="molecule type" value="Genomic_DNA"/>
</dbReference>
<protein>
    <submittedName>
        <fullName evidence="1">Uncharacterized protein</fullName>
    </submittedName>
</protein>
<reference evidence="1" key="1">
    <citation type="journal article" date="2015" name="Nature">
        <title>Complex archaea that bridge the gap between prokaryotes and eukaryotes.</title>
        <authorList>
            <person name="Spang A."/>
            <person name="Saw J.H."/>
            <person name="Jorgensen S.L."/>
            <person name="Zaremba-Niedzwiedzka K."/>
            <person name="Martijn J."/>
            <person name="Lind A.E."/>
            <person name="van Eijk R."/>
            <person name="Schleper C."/>
            <person name="Guy L."/>
            <person name="Ettema T.J."/>
        </authorList>
    </citation>
    <scope>NUCLEOTIDE SEQUENCE</scope>
</reference>
<dbReference type="PANTHER" id="PTHR21180:SF32">
    <property type="entry name" value="ENDONUCLEASE_EXONUCLEASE_PHOSPHATASE FAMILY DOMAIN-CONTAINING PROTEIN 1"/>
    <property type="match status" value="1"/>
</dbReference>
<dbReference type="GO" id="GO:0015627">
    <property type="term" value="C:type II protein secretion system complex"/>
    <property type="evidence" value="ECO:0007669"/>
    <property type="project" value="TreeGrafter"/>
</dbReference>
<sequence>MRKLVTAFCLIMSCYCMAPAFADEVNPSPAAPMVSVNINTASADEIAEVLQGVGAAKAQAIVDYREQNGDFTSVDAVSAVKGIGPSTLAKNGDRITLQ</sequence>
<dbReference type="InterPro" id="IPR051675">
    <property type="entry name" value="Endo/Exo/Phosphatase_dom_1"/>
</dbReference>
<dbReference type="Gene3D" id="1.10.150.280">
    <property type="entry name" value="AF1531-like domain"/>
    <property type="match status" value="1"/>
</dbReference>
<gene>
    <name evidence="1" type="ORF">LCGC14_0115220</name>
</gene>
<name>A0A0F9VP60_9ZZZZ</name>
<accession>A0A0F9VP60</accession>
<dbReference type="InterPro" id="IPR004509">
    <property type="entry name" value="Competence_ComEA_HhH"/>
</dbReference>
<dbReference type="GO" id="GO:0015628">
    <property type="term" value="P:protein secretion by the type II secretion system"/>
    <property type="evidence" value="ECO:0007669"/>
    <property type="project" value="TreeGrafter"/>
</dbReference>
<dbReference type="InterPro" id="IPR010994">
    <property type="entry name" value="RuvA_2-like"/>
</dbReference>
<organism evidence="1">
    <name type="scientific">marine sediment metagenome</name>
    <dbReference type="NCBI Taxonomy" id="412755"/>
    <lineage>
        <taxon>unclassified sequences</taxon>
        <taxon>metagenomes</taxon>
        <taxon>ecological metagenomes</taxon>
    </lineage>
</organism>
<dbReference type="PANTHER" id="PTHR21180">
    <property type="entry name" value="ENDONUCLEASE/EXONUCLEASE/PHOSPHATASE FAMILY DOMAIN-CONTAINING PROTEIN 1"/>
    <property type="match status" value="1"/>
</dbReference>
<dbReference type="SUPFAM" id="SSF47781">
    <property type="entry name" value="RuvA domain 2-like"/>
    <property type="match status" value="1"/>
</dbReference>
<proteinExistence type="predicted"/>
<evidence type="ECO:0000313" key="1">
    <source>
        <dbReference type="EMBL" id="KKO01713.1"/>
    </source>
</evidence>
<dbReference type="NCBIfam" id="TIGR00426">
    <property type="entry name" value="competence protein ComEA helix-hairpin-helix repeat region"/>
    <property type="match status" value="1"/>
</dbReference>
<dbReference type="AlphaFoldDB" id="A0A0F9VP60"/>
<dbReference type="Pfam" id="PF12836">
    <property type="entry name" value="HHH_3"/>
    <property type="match status" value="1"/>
</dbReference>